<reference evidence="1 2" key="1">
    <citation type="submission" date="2018-10" db="EMBL/GenBank/DDBJ databases">
        <title>GWAS and RNA-Seq identify cryptic mechanisms of antimicrobial resistance in Acinetobacter baumannii.</title>
        <authorList>
            <person name="Sahl J.W."/>
        </authorList>
    </citation>
    <scope>NUCLEOTIDE SEQUENCE [LARGE SCALE GENOMIC DNA]</scope>
    <source>
        <strain evidence="1 2">TG41018</strain>
    </source>
</reference>
<dbReference type="AlphaFoldDB" id="A0A429JTV3"/>
<dbReference type="RefSeq" id="WP_125699743.1">
    <property type="nucleotide sequence ID" value="NZ_RFES01000013.1"/>
</dbReference>
<gene>
    <name evidence="1" type="ORF">EA756_16970</name>
</gene>
<protein>
    <submittedName>
        <fullName evidence="1">Uncharacterized protein</fullName>
    </submittedName>
</protein>
<sequence length="305" mass="35130">MKLSTDTGHEYVVSANGEISLPKPIYEEIDLPNEKKTTIHIKARNGKEAQQQIMRAKKSYPQIDEEQLIKQIKTTTAYIDDHFIFNLGGLDEACIKSIVKTVLALAVKANIASEDCKYAKDYLQNITSTDCYGYFYAKDPILNRPREVPLHCVFVKSDPNNKIIWAYIEFFALYRGLVYLSDSYEGEYIESYYAIDPRTSKQLSDLDISLNLSIEELKKSINLNDFSLEKLKEIMDEIIPSQLKLAQEKERDRVITHAVTTAFTNSGVPEGEKFTEEEWEKMIKNLMVEMEPWIINQVKTKRSKS</sequence>
<accession>A0A429JTV3</accession>
<dbReference type="EMBL" id="RFES01000013">
    <property type="protein sequence ID" value="RSO53275.1"/>
    <property type="molecule type" value="Genomic_DNA"/>
</dbReference>
<organism evidence="1 2">
    <name type="scientific">Acinetobacter lactucae</name>
    <dbReference type="NCBI Taxonomy" id="1785128"/>
    <lineage>
        <taxon>Bacteria</taxon>
        <taxon>Pseudomonadati</taxon>
        <taxon>Pseudomonadota</taxon>
        <taxon>Gammaproteobacteria</taxon>
        <taxon>Moraxellales</taxon>
        <taxon>Moraxellaceae</taxon>
        <taxon>Acinetobacter</taxon>
        <taxon>Acinetobacter calcoaceticus/baumannii complex</taxon>
    </lineage>
</organism>
<evidence type="ECO:0000313" key="2">
    <source>
        <dbReference type="Proteomes" id="UP000276905"/>
    </source>
</evidence>
<dbReference type="Proteomes" id="UP000276905">
    <property type="component" value="Unassembled WGS sequence"/>
</dbReference>
<proteinExistence type="predicted"/>
<name>A0A429JTV3_9GAMM</name>
<comment type="caution">
    <text evidence="1">The sequence shown here is derived from an EMBL/GenBank/DDBJ whole genome shotgun (WGS) entry which is preliminary data.</text>
</comment>
<evidence type="ECO:0000313" key="1">
    <source>
        <dbReference type="EMBL" id="RSO53275.1"/>
    </source>
</evidence>